<dbReference type="Proteomes" id="UP000003688">
    <property type="component" value="Unassembled WGS sequence"/>
</dbReference>
<comment type="caution">
    <text evidence="1">The sequence shown here is derived from an EMBL/GenBank/DDBJ whole genome shotgun (WGS) entry which is preliminary data.</text>
</comment>
<protein>
    <submittedName>
        <fullName evidence="1">Uncharacterized protein</fullName>
    </submittedName>
</protein>
<gene>
    <name evidence="1" type="ORF">Cflav_PD5034</name>
</gene>
<organism evidence="1 2">
    <name type="scientific">Pedosphaera parvula (strain Ellin514)</name>
    <dbReference type="NCBI Taxonomy" id="320771"/>
    <lineage>
        <taxon>Bacteria</taxon>
        <taxon>Pseudomonadati</taxon>
        <taxon>Verrucomicrobiota</taxon>
        <taxon>Pedosphaerae</taxon>
        <taxon>Pedosphaerales</taxon>
        <taxon>Pedosphaeraceae</taxon>
        <taxon>Pedosphaera</taxon>
    </lineage>
</organism>
<name>B9XD53_PEDPL</name>
<accession>B9XD53</accession>
<proteinExistence type="predicted"/>
<reference evidence="1 2" key="1">
    <citation type="journal article" date="2011" name="J. Bacteriol.">
        <title>Genome sequence of 'Pedosphaera parvula' Ellin514, an aerobic Verrucomicrobial isolate from pasture soil.</title>
        <authorList>
            <person name="Kant R."/>
            <person name="van Passel M.W."/>
            <person name="Sangwan P."/>
            <person name="Palva A."/>
            <person name="Lucas S."/>
            <person name="Copeland A."/>
            <person name="Lapidus A."/>
            <person name="Glavina Del Rio T."/>
            <person name="Dalin E."/>
            <person name="Tice H."/>
            <person name="Bruce D."/>
            <person name="Goodwin L."/>
            <person name="Pitluck S."/>
            <person name="Chertkov O."/>
            <person name="Larimer F.W."/>
            <person name="Land M.L."/>
            <person name="Hauser L."/>
            <person name="Brettin T.S."/>
            <person name="Detter J.C."/>
            <person name="Han S."/>
            <person name="de Vos W.M."/>
            <person name="Janssen P.H."/>
            <person name="Smidt H."/>
        </authorList>
    </citation>
    <scope>NUCLEOTIDE SEQUENCE [LARGE SCALE GENOMIC DNA]</scope>
    <source>
        <strain evidence="1 2">Ellin514</strain>
    </source>
</reference>
<sequence length="59" mass="7046">MLANTKELGRNEKNAAALTYRTQERFFSRLKPGKFLRNINNIRRFQIKRFALLSGQDRF</sequence>
<keyword evidence="2" id="KW-1185">Reference proteome</keyword>
<dbReference type="AlphaFoldDB" id="B9XD53"/>
<evidence type="ECO:0000313" key="1">
    <source>
        <dbReference type="EMBL" id="EEF62399.1"/>
    </source>
</evidence>
<evidence type="ECO:0000313" key="2">
    <source>
        <dbReference type="Proteomes" id="UP000003688"/>
    </source>
</evidence>
<dbReference type="EMBL" id="ABOX02000005">
    <property type="protein sequence ID" value="EEF62399.1"/>
    <property type="molecule type" value="Genomic_DNA"/>
</dbReference>